<gene>
    <name evidence="1" type="ORF">GCM10011579_065630</name>
</gene>
<organism evidence="1 2">
    <name type="scientific">Streptomyces albiflavescens</name>
    <dbReference type="NCBI Taxonomy" id="1623582"/>
    <lineage>
        <taxon>Bacteria</taxon>
        <taxon>Bacillati</taxon>
        <taxon>Actinomycetota</taxon>
        <taxon>Actinomycetes</taxon>
        <taxon>Kitasatosporales</taxon>
        <taxon>Streptomycetaceae</taxon>
        <taxon>Streptomyces</taxon>
    </lineage>
</organism>
<accession>A0A917YAD3</accession>
<evidence type="ECO:0000313" key="1">
    <source>
        <dbReference type="EMBL" id="GGN80243.1"/>
    </source>
</evidence>
<keyword evidence="2" id="KW-1185">Reference proteome</keyword>
<comment type="caution">
    <text evidence="1">The sequence shown here is derived from an EMBL/GenBank/DDBJ whole genome shotgun (WGS) entry which is preliminary data.</text>
</comment>
<dbReference type="RefSeq" id="WP_189189713.1">
    <property type="nucleotide sequence ID" value="NZ_BMMM01000013.1"/>
</dbReference>
<proteinExistence type="predicted"/>
<dbReference type="EMBL" id="BMMM01000013">
    <property type="protein sequence ID" value="GGN80243.1"/>
    <property type="molecule type" value="Genomic_DNA"/>
</dbReference>
<dbReference type="AlphaFoldDB" id="A0A917YAD3"/>
<protein>
    <submittedName>
        <fullName evidence="1">Uncharacterized protein</fullName>
    </submittedName>
</protein>
<sequence length="72" mass="7945">MTERSVIVYPPVKEGGRQVRIDGEIVGVACSLTNLAEMMRHAGWEGVDQLDVANSPVVEWHGGGPEVWTRRD</sequence>
<name>A0A917YAD3_9ACTN</name>
<reference evidence="1 2" key="1">
    <citation type="journal article" date="2014" name="Int. J. Syst. Evol. Microbiol.">
        <title>Complete genome sequence of Corynebacterium casei LMG S-19264T (=DSM 44701T), isolated from a smear-ripened cheese.</title>
        <authorList>
            <consortium name="US DOE Joint Genome Institute (JGI-PGF)"/>
            <person name="Walter F."/>
            <person name="Albersmeier A."/>
            <person name="Kalinowski J."/>
            <person name="Ruckert C."/>
        </authorList>
    </citation>
    <scope>NUCLEOTIDE SEQUENCE [LARGE SCALE GENOMIC DNA]</scope>
    <source>
        <strain evidence="1 2">CGMCC 4.7111</strain>
    </source>
</reference>
<dbReference type="Proteomes" id="UP000600365">
    <property type="component" value="Unassembled WGS sequence"/>
</dbReference>
<evidence type="ECO:0000313" key="2">
    <source>
        <dbReference type="Proteomes" id="UP000600365"/>
    </source>
</evidence>